<comment type="caution">
    <text evidence="1">The sequence shown here is derived from an EMBL/GenBank/DDBJ whole genome shotgun (WGS) entry which is preliminary data.</text>
</comment>
<organism evidence="1">
    <name type="scientific">marine sediment metagenome</name>
    <dbReference type="NCBI Taxonomy" id="412755"/>
    <lineage>
        <taxon>unclassified sequences</taxon>
        <taxon>metagenomes</taxon>
        <taxon>ecological metagenomes</taxon>
    </lineage>
</organism>
<evidence type="ECO:0000313" key="1">
    <source>
        <dbReference type="EMBL" id="GAI15266.1"/>
    </source>
</evidence>
<dbReference type="AlphaFoldDB" id="X1MAZ2"/>
<name>X1MAZ2_9ZZZZ</name>
<gene>
    <name evidence="1" type="ORF">S06H3_13555</name>
</gene>
<accession>X1MAZ2</accession>
<feature type="non-terminal residue" evidence="1">
    <location>
        <position position="153"/>
    </location>
</feature>
<protein>
    <submittedName>
        <fullName evidence="1">Uncharacterized protein</fullName>
    </submittedName>
</protein>
<dbReference type="EMBL" id="BARV01006624">
    <property type="protein sequence ID" value="GAI15266.1"/>
    <property type="molecule type" value="Genomic_DNA"/>
</dbReference>
<proteinExistence type="predicted"/>
<sequence>MGGFQTPSPRGIDISDANATVDDVKSPKTFYAVAAPRKTGTMPTVALAPASDAYPAGYHAGNVGGLPAIDADLIAAYIKYGITVFGIPGTMVQWIYDLSFPELAKLVIPTPSLALVVAEDHSGGANPATPPALSIPTPTVGKATAVTGVNAVG</sequence>
<reference evidence="1" key="1">
    <citation type="journal article" date="2014" name="Front. Microbiol.">
        <title>High frequency of phylogenetically diverse reductive dehalogenase-homologous genes in deep subseafloor sedimentary metagenomes.</title>
        <authorList>
            <person name="Kawai M."/>
            <person name="Futagami T."/>
            <person name="Toyoda A."/>
            <person name="Takaki Y."/>
            <person name="Nishi S."/>
            <person name="Hori S."/>
            <person name="Arai W."/>
            <person name="Tsubouchi T."/>
            <person name="Morono Y."/>
            <person name="Uchiyama I."/>
            <person name="Ito T."/>
            <person name="Fujiyama A."/>
            <person name="Inagaki F."/>
            <person name="Takami H."/>
        </authorList>
    </citation>
    <scope>NUCLEOTIDE SEQUENCE</scope>
    <source>
        <strain evidence="1">Expedition CK06-06</strain>
    </source>
</reference>